<keyword evidence="3" id="KW-1185">Reference proteome</keyword>
<gene>
    <name evidence="2" type="ORF">Psch_02022</name>
</gene>
<dbReference type="Proteomes" id="UP000298324">
    <property type="component" value="Unassembled WGS sequence"/>
</dbReference>
<dbReference type="InterPro" id="IPR024300">
    <property type="entry name" value="SipL_SPOCS_dom"/>
</dbReference>
<proteinExistence type="predicted"/>
<accession>A0A4Y7RI95</accession>
<dbReference type="Pfam" id="PF01476">
    <property type="entry name" value="LysM"/>
    <property type="match status" value="1"/>
</dbReference>
<sequence>MAGTERLKVNLVQGENRVQTVVKGQIEVPEAKPDVEKILSKTADAKVRNVSVVPNKVIVEGTLSIQVTYVAFKPDQSVHSFDDDLNFTTYVDVPGAEPGDDYFVQFTVEDVSLTTSRRNPRKFDVAAVLSTFAKITQVDEMEILTETPAGNVALETADLTVEHLIGDKETKQIIVSDVFEVPEEKPEVEKILKVKAEAVITDKRLVANKVIVDGEVRLQILYVAFEPRQSVHDLHHTIRFSAFVEVPDAQPGMNVHVLAEVEAADVEPVIDPALRADVIIKLTVFVSETRTLHDVPTLLKNEEGYTKRKLKVDREIGAGDTQVVLRESIAVPESKPDIMKVLDAIVDHAEITDTKILKGKVIIRGYVNVEIVYVSTEPDQAVHALHQQLNFRTFVIVEDAKPDMDVDVTVEPEFVSADQVGVDVHTEVVLSVSATVTEMIQQDVYVPEEVVPTVTPTETPCPPIDYVVRAGDTLGKIAAAHRVTVPMILELNPQITNPDVIEVGQVIKIPCPAMG</sequence>
<dbReference type="CDD" id="cd00118">
    <property type="entry name" value="LysM"/>
    <property type="match status" value="1"/>
</dbReference>
<name>A0A4Y7RI95_9FIRM</name>
<dbReference type="SUPFAM" id="SSF54106">
    <property type="entry name" value="LysM domain"/>
    <property type="match status" value="1"/>
</dbReference>
<organism evidence="2 3">
    <name type="scientific">Pelotomaculum schinkii</name>
    <dbReference type="NCBI Taxonomy" id="78350"/>
    <lineage>
        <taxon>Bacteria</taxon>
        <taxon>Bacillati</taxon>
        <taxon>Bacillota</taxon>
        <taxon>Clostridia</taxon>
        <taxon>Eubacteriales</taxon>
        <taxon>Desulfotomaculaceae</taxon>
        <taxon>Pelotomaculum</taxon>
    </lineage>
</organism>
<comment type="caution">
    <text evidence="2">The sequence shown here is derived from an EMBL/GenBank/DDBJ whole genome shotgun (WGS) entry which is preliminary data.</text>
</comment>
<feature type="domain" description="LysM" evidence="1">
    <location>
        <begin position="464"/>
        <end position="509"/>
    </location>
</feature>
<dbReference type="SMART" id="SM00257">
    <property type="entry name" value="LysM"/>
    <property type="match status" value="1"/>
</dbReference>
<dbReference type="Gene3D" id="3.10.350.10">
    <property type="entry name" value="LysM domain"/>
    <property type="match status" value="1"/>
</dbReference>
<dbReference type="Pfam" id="PF12673">
    <property type="entry name" value="SipL"/>
    <property type="match status" value="3"/>
</dbReference>
<evidence type="ECO:0000313" key="2">
    <source>
        <dbReference type="EMBL" id="TEB08459.1"/>
    </source>
</evidence>
<dbReference type="EMBL" id="QFGA01000001">
    <property type="protein sequence ID" value="TEB08459.1"/>
    <property type="molecule type" value="Genomic_DNA"/>
</dbReference>
<dbReference type="InterPro" id="IPR018392">
    <property type="entry name" value="LysM"/>
</dbReference>
<protein>
    <submittedName>
        <fullName evidence="2">LysM domain protein</fullName>
    </submittedName>
</protein>
<dbReference type="PROSITE" id="PS51782">
    <property type="entry name" value="LYSM"/>
    <property type="match status" value="1"/>
</dbReference>
<dbReference type="RefSeq" id="WP_190240063.1">
    <property type="nucleotide sequence ID" value="NZ_QFGA01000001.1"/>
</dbReference>
<dbReference type="InterPro" id="IPR036779">
    <property type="entry name" value="LysM_dom_sf"/>
</dbReference>
<dbReference type="AlphaFoldDB" id="A0A4Y7RI95"/>
<reference evidence="2 3" key="1">
    <citation type="journal article" date="2018" name="Environ. Microbiol.">
        <title>Novel energy conservation strategies and behaviour of Pelotomaculum schinkii driving syntrophic propionate catabolism.</title>
        <authorList>
            <person name="Hidalgo-Ahumada C.A.P."/>
            <person name="Nobu M.K."/>
            <person name="Narihiro T."/>
            <person name="Tamaki H."/>
            <person name="Liu W.T."/>
            <person name="Kamagata Y."/>
            <person name="Stams A.J.M."/>
            <person name="Imachi H."/>
            <person name="Sousa D.Z."/>
        </authorList>
    </citation>
    <scope>NUCLEOTIDE SEQUENCE [LARGE SCALE GENOMIC DNA]</scope>
    <source>
        <strain evidence="2 3">HH</strain>
    </source>
</reference>
<evidence type="ECO:0000259" key="1">
    <source>
        <dbReference type="PROSITE" id="PS51782"/>
    </source>
</evidence>
<evidence type="ECO:0000313" key="3">
    <source>
        <dbReference type="Proteomes" id="UP000298324"/>
    </source>
</evidence>